<dbReference type="GO" id="GO:0017004">
    <property type="term" value="P:cytochrome complex assembly"/>
    <property type="evidence" value="ECO:0007669"/>
    <property type="project" value="UniProtKB-KW"/>
</dbReference>
<reference evidence="11 12" key="1">
    <citation type="submission" date="2019-03" db="EMBL/GenBank/DDBJ databases">
        <title>Genomic Encyclopedia of Type Strains, Phase IV (KMG-IV): sequencing the most valuable type-strain genomes for metagenomic binning, comparative biology and taxonomic classification.</title>
        <authorList>
            <person name="Goeker M."/>
        </authorList>
    </citation>
    <scope>NUCLEOTIDE SEQUENCE [LARGE SCALE GENOMIC DNA]</scope>
    <source>
        <strain evidence="11 12">DSM 10053</strain>
    </source>
</reference>
<feature type="chain" id="PRO_5023986294" description="Cytochrome c-type biogenesis protein" evidence="9">
    <location>
        <begin position="19"/>
        <end position="132"/>
    </location>
</feature>
<dbReference type="Pfam" id="PF03918">
    <property type="entry name" value="CcmH"/>
    <property type="match status" value="1"/>
</dbReference>
<comment type="subcellular location">
    <subcellularLocation>
        <location evidence="1">Periplasm</location>
    </subcellularLocation>
</comment>
<comment type="function">
    <text evidence="9">Possible subunit of a heme lyase.</text>
</comment>
<keyword evidence="3 9" id="KW-0349">Heme</keyword>
<dbReference type="InterPro" id="IPR005616">
    <property type="entry name" value="CcmH/CycL/Ccl2/NrfF_N"/>
</dbReference>
<name>A0A4R1KT43_9PAST</name>
<keyword evidence="4 9" id="KW-0479">Metal-binding</keyword>
<keyword evidence="5 9" id="KW-0732">Signal</keyword>
<dbReference type="PANTHER" id="PTHR47870">
    <property type="entry name" value="CYTOCHROME C-TYPE BIOGENESIS PROTEIN CCMH"/>
    <property type="match status" value="1"/>
</dbReference>
<evidence type="ECO:0000313" key="12">
    <source>
        <dbReference type="Proteomes" id="UP000295496"/>
    </source>
</evidence>
<evidence type="ECO:0000256" key="8">
    <source>
        <dbReference type="ARBA" id="ARBA00023004"/>
    </source>
</evidence>
<dbReference type="Gene3D" id="1.10.8.640">
    <property type="entry name" value="Cytochrome C biogenesis protein"/>
    <property type="match status" value="1"/>
</dbReference>
<evidence type="ECO:0000256" key="4">
    <source>
        <dbReference type="ARBA" id="ARBA00022723"/>
    </source>
</evidence>
<evidence type="ECO:0000256" key="7">
    <source>
        <dbReference type="ARBA" id="ARBA00022764"/>
    </source>
</evidence>
<feature type="transmembrane region" description="Helical" evidence="9">
    <location>
        <begin position="102"/>
        <end position="120"/>
    </location>
</feature>
<dbReference type="InterPro" id="IPR051263">
    <property type="entry name" value="C-type_cytochrome_biogenesis"/>
</dbReference>
<keyword evidence="9" id="KW-1133">Transmembrane helix</keyword>
<dbReference type="GO" id="GO:0046872">
    <property type="term" value="F:metal ion binding"/>
    <property type="evidence" value="ECO:0007669"/>
    <property type="project" value="UniProtKB-KW"/>
</dbReference>
<organism evidence="11 12">
    <name type="scientific">Lonepinella koalarum</name>
    <dbReference type="NCBI Taxonomy" id="53417"/>
    <lineage>
        <taxon>Bacteria</taxon>
        <taxon>Pseudomonadati</taxon>
        <taxon>Pseudomonadota</taxon>
        <taxon>Gammaproteobacteria</taxon>
        <taxon>Pasteurellales</taxon>
        <taxon>Pasteurellaceae</taxon>
        <taxon>Lonepinella</taxon>
    </lineage>
</organism>
<dbReference type="InterPro" id="IPR038297">
    <property type="entry name" value="CcmH/CycL/NrfF/Ccl2_sf"/>
</dbReference>
<dbReference type="CDD" id="cd16378">
    <property type="entry name" value="CcmH_N"/>
    <property type="match status" value="1"/>
</dbReference>
<sequence length="132" mass="15026">MKKITALLLLLFSISTFSAIDAFNFQSDQQESDYHQLTQQLRCPQCQNNNIADSNATIAVDMRAKVFELLQAGKTKQEIVDYMVQRYGHFVTYDPPLTPATIMLWLIPALLFLGGLFIVFRPPKKKQQAGEK</sequence>
<comment type="caution">
    <text evidence="11">The sequence shown here is derived from an EMBL/GenBank/DDBJ whole genome shotgun (WGS) entry which is preliminary data.</text>
</comment>
<dbReference type="AlphaFoldDB" id="A0A4R1KT43"/>
<dbReference type="GO" id="GO:0005886">
    <property type="term" value="C:plasma membrane"/>
    <property type="evidence" value="ECO:0007669"/>
    <property type="project" value="TreeGrafter"/>
</dbReference>
<evidence type="ECO:0000313" key="11">
    <source>
        <dbReference type="EMBL" id="TCK68305.1"/>
    </source>
</evidence>
<keyword evidence="12" id="KW-1185">Reference proteome</keyword>
<proteinExistence type="inferred from homology"/>
<accession>A0A4R1KT43</accession>
<dbReference type="PANTHER" id="PTHR47870:SF1">
    <property type="entry name" value="CYTOCHROME C-TYPE BIOGENESIS PROTEIN CCMH"/>
    <property type="match status" value="1"/>
</dbReference>
<evidence type="ECO:0000256" key="3">
    <source>
        <dbReference type="ARBA" id="ARBA00022617"/>
    </source>
</evidence>
<evidence type="ECO:0000256" key="2">
    <source>
        <dbReference type="ARBA" id="ARBA00010342"/>
    </source>
</evidence>
<protein>
    <recommendedName>
        <fullName evidence="9">Cytochrome c-type biogenesis protein</fullName>
    </recommendedName>
</protein>
<gene>
    <name evidence="11" type="ORF">EV692_1635</name>
</gene>
<keyword evidence="9" id="KW-0472">Membrane</keyword>
<dbReference type="RefSeq" id="WP_132302237.1">
    <property type="nucleotide sequence ID" value="NZ_CP170642.1"/>
</dbReference>
<comment type="similarity">
    <text evidence="2 9">Belongs to the CcmH/CycL/Ccl2/NrfF family.</text>
</comment>
<evidence type="ECO:0000256" key="1">
    <source>
        <dbReference type="ARBA" id="ARBA00004418"/>
    </source>
</evidence>
<dbReference type="GO" id="GO:0042597">
    <property type="term" value="C:periplasmic space"/>
    <property type="evidence" value="ECO:0007669"/>
    <property type="project" value="UniProtKB-SubCell"/>
</dbReference>
<evidence type="ECO:0000259" key="10">
    <source>
        <dbReference type="Pfam" id="PF03918"/>
    </source>
</evidence>
<evidence type="ECO:0000256" key="6">
    <source>
        <dbReference type="ARBA" id="ARBA00022748"/>
    </source>
</evidence>
<keyword evidence="8 9" id="KW-0408">Iron</keyword>
<dbReference type="Proteomes" id="UP000295496">
    <property type="component" value="Unassembled WGS sequence"/>
</dbReference>
<evidence type="ECO:0000256" key="9">
    <source>
        <dbReference type="RuleBase" id="RU364112"/>
    </source>
</evidence>
<evidence type="ECO:0000256" key="5">
    <source>
        <dbReference type="ARBA" id="ARBA00022729"/>
    </source>
</evidence>
<keyword evidence="7" id="KW-0574">Periplasm</keyword>
<feature type="signal peptide" evidence="9">
    <location>
        <begin position="1"/>
        <end position="18"/>
    </location>
</feature>
<dbReference type="FunFam" id="1.10.8.640:FF:000001">
    <property type="entry name" value="Cytochrome c-type biogenesis protein"/>
    <property type="match status" value="1"/>
</dbReference>
<feature type="domain" description="CcmH/CycL/Ccl2/NrfF N-terminal" evidence="10">
    <location>
        <begin position="7"/>
        <end position="129"/>
    </location>
</feature>
<dbReference type="EMBL" id="SMGJ01000005">
    <property type="protein sequence ID" value="TCK68305.1"/>
    <property type="molecule type" value="Genomic_DNA"/>
</dbReference>
<keyword evidence="6" id="KW-0201">Cytochrome c-type biogenesis</keyword>
<keyword evidence="9" id="KW-0812">Transmembrane</keyword>